<dbReference type="SUPFAM" id="SSF53850">
    <property type="entry name" value="Periplasmic binding protein-like II"/>
    <property type="match status" value="1"/>
</dbReference>
<accession>A0AAN1XSJ3</accession>
<dbReference type="GO" id="GO:1904680">
    <property type="term" value="F:peptide transmembrane transporter activity"/>
    <property type="evidence" value="ECO:0007669"/>
    <property type="project" value="TreeGrafter"/>
</dbReference>
<dbReference type="Gene3D" id="3.40.190.10">
    <property type="entry name" value="Periplasmic binding protein-like II"/>
    <property type="match status" value="1"/>
</dbReference>
<dbReference type="InterPro" id="IPR000914">
    <property type="entry name" value="SBP_5_dom"/>
</dbReference>
<dbReference type="KEGG" id="vab:WPS_03180"/>
<evidence type="ECO:0000313" key="6">
    <source>
        <dbReference type="EMBL" id="BDE05042.1"/>
    </source>
</evidence>
<sequence>MKRCWVAFLASILVLSGCGQPVDRALAPPPGASTAPASGLHARHPWTKPGVLRFASLNDPDSLSPLVSAYQVSVDLSMFWAGYLFNLSDRNVLVPELAAVEPTLANGGIAKDGRTITYRLRRGVQWQDGAPFTAGDVAFSWHAVMNPNNNVGSRQGYDVIASIDTPDRYTAVVHLKRAFAPFVNTFLTMGAVPIPVYPKHLLARYPDLNRVAYNSKPIGTGPFIVAEWHRGQMLRMTANPHYWRGRPKLSEIQYRAIPDENTLATSLRTHEIDLWYNASSTNYPIASHIEGTHVILTPFAQYSRLGFNTKRPVMSDPAVRRAIAYATDRKTLIDKITFGVNLLGEGDQPSFSWAHARGLRSIPYDPAQARAILDRAGWKLGSDGIRSKNGRRLRVEIASTTGSATAARLAVLAQSAWRDVGIDAEVKTYASALMFSSFGEGGIVQTGKYDVEFSSWVAGADPDDSALYLCSEWPPHGYNTFRYCNREVDAQEAIALGTFDRAARAKAYTRIQHIVTAELPEFTMWFSRRFDIANDDLQGYAPASAVTTFWNTWNYAI</sequence>
<dbReference type="EMBL" id="AP025523">
    <property type="protein sequence ID" value="BDE05042.1"/>
    <property type="molecule type" value="Genomic_DNA"/>
</dbReference>
<keyword evidence="7" id="KW-1185">Reference proteome</keyword>
<keyword evidence="3 4" id="KW-0732">Signal</keyword>
<name>A0AAN1XSJ3_UNVUL</name>
<feature type="signal peptide" evidence="4">
    <location>
        <begin position="1"/>
        <end position="19"/>
    </location>
</feature>
<dbReference type="PROSITE" id="PS51257">
    <property type="entry name" value="PROKAR_LIPOPROTEIN"/>
    <property type="match status" value="1"/>
</dbReference>
<dbReference type="RefSeq" id="WP_317996110.1">
    <property type="nucleotide sequence ID" value="NZ_AP025523.1"/>
</dbReference>
<dbReference type="Proteomes" id="UP001317532">
    <property type="component" value="Chromosome"/>
</dbReference>
<protein>
    <submittedName>
        <fullName evidence="6">ABC transporter substrate-binding protein</fullName>
    </submittedName>
</protein>
<reference evidence="6 7" key="1">
    <citation type="journal article" date="2022" name="ISME Commun">
        <title>Vulcanimicrobium alpinus gen. nov. sp. nov., the first cultivated representative of the candidate phylum 'Eremiobacterota', is a metabolically versatile aerobic anoxygenic phototroph.</title>
        <authorList>
            <person name="Yabe S."/>
            <person name="Muto K."/>
            <person name="Abe K."/>
            <person name="Yokota A."/>
            <person name="Staudigel H."/>
            <person name="Tebo B.M."/>
        </authorList>
    </citation>
    <scope>NUCLEOTIDE SEQUENCE [LARGE SCALE GENOMIC DNA]</scope>
    <source>
        <strain evidence="6 7">WC8-2</strain>
    </source>
</reference>
<dbReference type="Gene3D" id="3.90.76.10">
    <property type="entry name" value="Dipeptide-binding Protein, Domain 1"/>
    <property type="match status" value="1"/>
</dbReference>
<dbReference type="AlphaFoldDB" id="A0AAN1XSJ3"/>
<proteinExistence type="inferred from homology"/>
<keyword evidence="2" id="KW-0813">Transport</keyword>
<dbReference type="Gene3D" id="3.10.105.10">
    <property type="entry name" value="Dipeptide-binding Protein, Domain 3"/>
    <property type="match status" value="1"/>
</dbReference>
<dbReference type="GO" id="GO:0043190">
    <property type="term" value="C:ATP-binding cassette (ABC) transporter complex"/>
    <property type="evidence" value="ECO:0007669"/>
    <property type="project" value="InterPro"/>
</dbReference>
<feature type="domain" description="Solute-binding protein family 5" evidence="5">
    <location>
        <begin position="100"/>
        <end position="470"/>
    </location>
</feature>
<dbReference type="GO" id="GO:0042597">
    <property type="term" value="C:periplasmic space"/>
    <property type="evidence" value="ECO:0007669"/>
    <property type="project" value="UniProtKB-ARBA"/>
</dbReference>
<dbReference type="GO" id="GO:0015833">
    <property type="term" value="P:peptide transport"/>
    <property type="evidence" value="ECO:0007669"/>
    <property type="project" value="TreeGrafter"/>
</dbReference>
<feature type="chain" id="PRO_5042884910" evidence="4">
    <location>
        <begin position="20"/>
        <end position="557"/>
    </location>
</feature>
<organism evidence="6 7">
    <name type="scientific">Vulcanimicrobium alpinum</name>
    <dbReference type="NCBI Taxonomy" id="3016050"/>
    <lineage>
        <taxon>Bacteria</taxon>
        <taxon>Bacillati</taxon>
        <taxon>Vulcanimicrobiota</taxon>
        <taxon>Vulcanimicrobiia</taxon>
        <taxon>Vulcanimicrobiales</taxon>
        <taxon>Vulcanimicrobiaceae</taxon>
        <taxon>Vulcanimicrobium</taxon>
    </lineage>
</organism>
<evidence type="ECO:0000256" key="4">
    <source>
        <dbReference type="SAM" id="SignalP"/>
    </source>
</evidence>
<evidence type="ECO:0000256" key="2">
    <source>
        <dbReference type="ARBA" id="ARBA00022448"/>
    </source>
</evidence>
<dbReference type="PANTHER" id="PTHR30290:SF9">
    <property type="entry name" value="OLIGOPEPTIDE-BINDING PROTEIN APPA"/>
    <property type="match status" value="1"/>
</dbReference>
<dbReference type="InterPro" id="IPR039424">
    <property type="entry name" value="SBP_5"/>
</dbReference>
<comment type="similarity">
    <text evidence="1">Belongs to the bacterial solute-binding protein 5 family.</text>
</comment>
<evidence type="ECO:0000256" key="3">
    <source>
        <dbReference type="ARBA" id="ARBA00022729"/>
    </source>
</evidence>
<gene>
    <name evidence="6" type="ORF">WPS_03180</name>
</gene>
<evidence type="ECO:0000256" key="1">
    <source>
        <dbReference type="ARBA" id="ARBA00005695"/>
    </source>
</evidence>
<dbReference type="PANTHER" id="PTHR30290">
    <property type="entry name" value="PERIPLASMIC BINDING COMPONENT OF ABC TRANSPORTER"/>
    <property type="match status" value="1"/>
</dbReference>
<dbReference type="CDD" id="cd08513">
    <property type="entry name" value="PBP2_thermophilic_Hb8_like"/>
    <property type="match status" value="1"/>
</dbReference>
<evidence type="ECO:0000259" key="5">
    <source>
        <dbReference type="Pfam" id="PF00496"/>
    </source>
</evidence>
<dbReference type="InterPro" id="IPR030678">
    <property type="entry name" value="Peptide/Ni-bd"/>
</dbReference>
<evidence type="ECO:0000313" key="7">
    <source>
        <dbReference type="Proteomes" id="UP001317532"/>
    </source>
</evidence>
<dbReference type="PIRSF" id="PIRSF002741">
    <property type="entry name" value="MppA"/>
    <property type="match status" value="1"/>
</dbReference>
<dbReference type="Pfam" id="PF00496">
    <property type="entry name" value="SBP_bac_5"/>
    <property type="match status" value="1"/>
</dbReference>